<dbReference type="Proteomes" id="UP001501470">
    <property type="component" value="Unassembled WGS sequence"/>
</dbReference>
<feature type="transmembrane region" description="Helical" evidence="1">
    <location>
        <begin position="190"/>
        <end position="208"/>
    </location>
</feature>
<organism evidence="2 3">
    <name type="scientific">Dactylosporangium maewongense</name>
    <dbReference type="NCBI Taxonomy" id="634393"/>
    <lineage>
        <taxon>Bacteria</taxon>
        <taxon>Bacillati</taxon>
        <taxon>Actinomycetota</taxon>
        <taxon>Actinomycetes</taxon>
        <taxon>Micromonosporales</taxon>
        <taxon>Micromonosporaceae</taxon>
        <taxon>Dactylosporangium</taxon>
    </lineage>
</organism>
<gene>
    <name evidence="2" type="ORF">GCM10009827_081150</name>
</gene>
<feature type="transmembrane region" description="Helical" evidence="1">
    <location>
        <begin position="301"/>
        <end position="319"/>
    </location>
</feature>
<feature type="transmembrane region" description="Helical" evidence="1">
    <location>
        <begin position="120"/>
        <end position="142"/>
    </location>
</feature>
<accession>A0ABN2BW22</accession>
<comment type="caution">
    <text evidence="2">The sequence shown here is derived from an EMBL/GenBank/DDBJ whole genome shotgun (WGS) entry which is preliminary data.</text>
</comment>
<feature type="transmembrane region" description="Helical" evidence="1">
    <location>
        <begin position="12"/>
        <end position="32"/>
    </location>
</feature>
<name>A0ABN2BW22_9ACTN</name>
<proteinExistence type="predicted"/>
<reference evidence="2 3" key="1">
    <citation type="journal article" date="2019" name="Int. J. Syst. Evol. Microbiol.">
        <title>The Global Catalogue of Microorganisms (GCM) 10K type strain sequencing project: providing services to taxonomists for standard genome sequencing and annotation.</title>
        <authorList>
            <consortium name="The Broad Institute Genomics Platform"/>
            <consortium name="The Broad Institute Genome Sequencing Center for Infectious Disease"/>
            <person name="Wu L."/>
            <person name="Ma J."/>
        </authorList>
    </citation>
    <scope>NUCLEOTIDE SEQUENCE [LARGE SCALE GENOMIC DNA]</scope>
    <source>
        <strain evidence="2 3">JCM 15933</strain>
    </source>
</reference>
<keyword evidence="1" id="KW-0472">Membrane</keyword>
<dbReference type="RefSeq" id="WP_344508798.1">
    <property type="nucleotide sequence ID" value="NZ_BAAAQD010000020.1"/>
</dbReference>
<feature type="transmembrane region" description="Helical" evidence="1">
    <location>
        <begin position="69"/>
        <end position="94"/>
    </location>
</feature>
<evidence type="ECO:0000313" key="3">
    <source>
        <dbReference type="Proteomes" id="UP001501470"/>
    </source>
</evidence>
<evidence type="ECO:0000256" key="1">
    <source>
        <dbReference type="SAM" id="Phobius"/>
    </source>
</evidence>
<evidence type="ECO:0000313" key="2">
    <source>
        <dbReference type="EMBL" id="GAA1548600.1"/>
    </source>
</evidence>
<sequence length="323" mass="34441">MTWIAWRQQRMQVLLSIALIAVVTGVLVHFRFDAVTYMADHGISGCVDIDEGRCSASAMDAFAGRYKSYVAVLPLVLLCLPVLLGMFAGAPLFAREFEQGTHIFALTQSVGRIRWCSTKLLIAAVPVLAGTALLGLVATWSLRPLSFVAHGRMTTPGFETQGIVVTAYTLLAIAVGATAGLLWRNTVAAMALTIACYLLLLIGVAAAARPNYTDPVERRGTVAGGNAIGSQSGRSLVPDDAWRVGSAYYNAAGTAVDFDPSSCKSTDGTIETCLSRQQIATVSASFHPDGQFWRLQLTESLIFLVAATALLSLGAWALLKRLL</sequence>
<keyword evidence="1" id="KW-1133">Transmembrane helix</keyword>
<protein>
    <submittedName>
        <fullName evidence="2">Transporter</fullName>
    </submittedName>
</protein>
<keyword evidence="1" id="KW-0812">Transmembrane</keyword>
<dbReference type="EMBL" id="BAAAQD010000020">
    <property type="protein sequence ID" value="GAA1548600.1"/>
    <property type="molecule type" value="Genomic_DNA"/>
</dbReference>
<feature type="transmembrane region" description="Helical" evidence="1">
    <location>
        <begin position="162"/>
        <end position="183"/>
    </location>
</feature>
<keyword evidence="3" id="KW-1185">Reference proteome</keyword>